<name>A0A369B296_9FIRM</name>
<keyword evidence="3" id="KW-1185">Reference proteome</keyword>
<evidence type="ECO:0000259" key="1">
    <source>
        <dbReference type="Pfam" id="PF20250"/>
    </source>
</evidence>
<dbReference type="RefSeq" id="WP_114298190.1">
    <property type="nucleotide sequence ID" value="NZ_QPJT01000013.1"/>
</dbReference>
<dbReference type="EMBL" id="QPJT01000013">
    <property type="protein sequence ID" value="RCX15541.1"/>
    <property type="molecule type" value="Genomic_DNA"/>
</dbReference>
<organism evidence="2 3">
    <name type="scientific">Anaerobacterium chartisolvens</name>
    <dbReference type="NCBI Taxonomy" id="1297424"/>
    <lineage>
        <taxon>Bacteria</taxon>
        <taxon>Bacillati</taxon>
        <taxon>Bacillota</taxon>
        <taxon>Clostridia</taxon>
        <taxon>Eubacteriales</taxon>
        <taxon>Oscillospiraceae</taxon>
        <taxon>Anaerobacterium</taxon>
    </lineage>
</organism>
<gene>
    <name evidence="2" type="ORF">DFR58_113123</name>
</gene>
<dbReference type="Pfam" id="PF03961">
    <property type="entry name" value="FapA"/>
    <property type="match status" value="1"/>
</dbReference>
<dbReference type="PANTHER" id="PTHR38032:SF1">
    <property type="entry name" value="RNA-BINDING PROTEIN KHPB N-TERMINAL DOMAIN-CONTAINING PROTEIN"/>
    <property type="match status" value="1"/>
</dbReference>
<dbReference type="PANTHER" id="PTHR38032">
    <property type="entry name" value="POLYMERASE-RELATED"/>
    <property type="match status" value="1"/>
</dbReference>
<feature type="domain" description="Flagellar Assembly Protein A N-terminal region" evidence="1">
    <location>
        <begin position="90"/>
        <end position="259"/>
    </location>
</feature>
<dbReference type="InterPro" id="IPR005646">
    <property type="entry name" value="FapA"/>
</dbReference>
<dbReference type="AlphaFoldDB" id="A0A369B296"/>
<proteinExistence type="predicted"/>
<dbReference type="Proteomes" id="UP000253034">
    <property type="component" value="Unassembled WGS sequence"/>
</dbReference>
<dbReference type="InterPro" id="IPR046866">
    <property type="entry name" value="FapA_N"/>
</dbReference>
<accession>A0A369B296</accession>
<evidence type="ECO:0000313" key="2">
    <source>
        <dbReference type="EMBL" id="RCX15541.1"/>
    </source>
</evidence>
<protein>
    <recommendedName>
        <fullName evidence="1">Flagellar Assembly Protein A N-terminal region domain-containing protein</fullName>
    </recommendedName>
</protein>
<sequence>MHNNLNRSSKDVNDGFFEIAFSEDGVFLTVYPPVAKGKRVDTSEILEKLNNKRVKNFKREAVELAVIKADKMPVIVAGPQEEEKVDARASIVITPDKLKAFLTIIPPENGADLTADQILSAISDCRIVYGINKAAVEDTARFPVYNQMICVAEGTMPVNGQNGRVEFHFDSNKQRRPTILEDGRVDYRELNLIESIQKGALLCSLSAPLKGTNGRNVLGAEIAALDGKPAVLPRGRNVEASADGQSLIAAIDGQVNYIDGKVSVFSNYEVHADVDNSTGNIAFIGNVIVRGNVLSGFSVEAGGSVEVWGVVEGAVIKAGGDIVLRRGMQGIGKGVLKSGGSIIARYIEHSTLEAQNNITSEAIMHSNVKCGNKLELTGRKGLLVGGICKVGKEISAKVVGSHMATVTDIEVGMDPTLRERYKALKEEINTMEADMKKADQAISILKKIEAAGMLTPDKQEMMAKSVRTKIFFGSRVSELREEFTQIEAKLQQDAYGKIKIYNFIYPGSKVTIGSCVMYVKENLQYCTLYRDGADIRVGPIDK</sequence>
<reference evidence="2 3" key="1">
    <citation type="submission" date="2018-07" db="EMBL/GenBank/DDBJ databases">
        <title>Genomic Encyclopedia of Type Strains, Phase IV (KMG-IV): sequencing the most valuable type-strain genomes for metagenomic binning, comparative biology and taxonomic classification.</title>
        <authorList>
            <person name="Goeker M."/>
        </authorList>
    </citation>
    <scope>NUCLEOTIDE SEQUENCE [LARGE SCALE GENOMIC DNA]</scope>
    <source>
        <strain evidence="2 3">DSM 27016</strain>
    </source>
</reference>
<dbReference type="InterPro" id="IPR046865">
    <property type="entry name" value="FapA_b_solenoid"/>
</dbReference>
<dbReference type="Pfam" id="PF20250">
    <property type="entry name" value="FapA_N"/>
    <property type="match status" value="1"/>
</dbReference>
<evidence type="ECO:0000313" key="3">
    <source>
        <dbReference type="Proteomes" id="UP000253034"/>
    </source>
</evidence>
<dbReference type="OrthoDB" id="9816426at2"/>
<comment type="caution">
    <text evidence="2">The sequence shown here is derived from an EMBL/GenBank/DDBJ whole genome shotgun (WGS) entry which is preliminary data.</text>
</comment>